<evidence type="ECO:0000256" key="1">
    <source>
        <dbReference type="ARBA" id="ARBA00003293"/>
    </source>
</evidence>
<dbReference type="STRING" id="425504.SAMN05216206_2557"/>
<name>A0A1I3JNE1_9PSED</name>
<protein>
    <submittedName>
        <fullName evidence="8">Bacteriophage replication gene A protein (GPA)</fullName>
    </submittedName>
</protein>
<accession>A0A1I3JNE1</accession>
<dbReference type="OrthoDB" id="5568266at2"/>
<dbReference type="InterPro" id="IPR008766">
    <property type="entry name" value="Replication_gene_A-like"/>
</dbReference>
<dbReference type="AlphaFoldDB" id="A0A1I3JNE1"/>
<dbReference type="Proteomes" id="UP000243606">
    <property type="component" value="Unassembled WGS sequence"/>
</dbReference>
<keyword evidence="6" id="KW-0378">Hydrolase</keyword>
<proteinExistence type="inferred from homology"/>
<evidence type="ECO:0000313" key="8">
    <source>
        <dbReference type="EMBL" id="SFI61763.1"/>
    </source>
</evidence>
<evidence type="ECO:0000313" key="9">
    <source>
        <dbReference type="Proteomes" id="UP000243606"/>
    </source>
</evidence>
<reference evidence="9" key="1">
    <citation type="submission" date="2016-10" db="EMBL/GenBank/DDBJ databases">
        <authorList>
            <person name="Varghese N."/>
            <person name="Submissions S."/>
        </authorList>
    </citation>
    <scope>NUCLEOTIDE SEQUENCE [LARGE SCALE GENOMIC DNA]</scope>
    <source>
        <strain evidence="9">LMG 24016</strain>
    </source>
</reference>
<dbReference type="EMBL" id="FOQL01000003">
    <property type="protein sequence ID" value="SFI61763.1"/>
    <property type="molecule type" value="Genomic_DNA"/>
</dbReference>
<evidence type="ECO:0000256" key="6">
    <source>
        <dbReference type="ARBA" id="ARBA00022801"/>
    </source>
</evidence>
<comment type="similarity">
    <text evidence="2">Belongs to the phage GPA family.</text>
</comment>
<dbReference type="GO" id="GO:0016787">
    <property type="term" value="F:hydrolase activity"/>
    <property type="evidence" value="ECO:0007669"/>
    <property type="project" value="UniProtKB-KW"/>
</dbReference>
<evidence type="ECO:0000259" key="7">
    <source>
        <dbReference type="Pfam" id="PF05840"/>
    </source>
</evidence>
<keyword evidence="5" id="KW-0255">Endonuclease</keyword>
<organism evidence="8 9">
    <name type="scientific">Pseudomonas guineae</name>
    <dbReference type="NCBI Taxonomy" id="425504"/>
    <lineage>
        <taxon>Bacteria</taxon>
        <taxon>Pseudomonadati</taxon>
        <taxon>Pseudomonadota</taxon>
        <taxon>Gammaproteobacteria</taxon>
        <taxon>Pseudomonadales</taxon>
        <taxon>Pseudomonadaceae</taxon>
        <taxon>Pseudomonas</taxon>
    </lineage>
</organism>
<sequence>MLAGGRFVQLPTQPKFSICSSTSMEEGFSGFFPSSHFSAISQRNITVRAVQQTELTAMTNPIFKYNFEKFLISLETYDLPDARHLSIDFVRMYAHRISEHFTTRPPTPTEIKKTYEYNSGIYGITIKSKNPEGVIARAKCKKFWTRSIEKKVNESRLNYEARNKIVGEQQNEKNSSNKQTQLYCSDKTLKRTKEKSDRNEKTLSKCFVTHIKTGKTENLLEVAKRNEENRASETYHIVKNLEHLADEIGFKWVFITLTAPAKYHPNPAKGKRRYDYKLSVGASHEYIKCQWARIQSVLNTRGIPASPETYFGLRTVEPHKDGSMHWHMLLFVNAELIEKIIKAIREKFKTKASATIVIGREHAEKGSAKAASYIYKYISKSLSKKEQAKSAQNDIDDDTREKSDLATIRNKHRVQAAIKAIGARQYQSIGVNNLITMYRKINKLNMDKLDIPTGSLAELIKEKIWRNKLGFYYMLKNNEPFQNGGNISLVTEPSRNSYGEPTKRVIAIKIGSMVVSTESEYKIERISQMNN</sequence>
<feature type="domain" description="Replication gene A protein-like" evidence="7">
    <location>
        <begin position="126"/>
        <end position="382"/>
    </location>
</feature>
<gene>
    <name evidence="8" type="ORF">SAMN05216206_2557</name>
</gene>
<evidence type="ECO:0000256" key="5">
    <source>
        <dbReference type="ARBA" id="ARBA00022759"/>
    </source>
</evidence>
<keyword evidence="4" id="KW-0540">Nuclease</keyword>
<comment type="function">
    <text evidence="1">Possible endonuclease which induces a single-strand cut and initiates DNA replication.</text>
</comment>
<dbReference type="GO" id="GO:0006260">
    <property type="term" value="P:DNA replication"/>
    <property type="evidence" value="ECO:0007669"/>
    <property type="project" value="UniProtKB-KW"/>
</dbReference>
<dbReference type="Pfam" id="PF05840">
    <property type="entry name" value="Phage_GPA"/>
    <property type="match status" value="1"/>
</dbReference>
<dbReference type="GO" id="GO:0004519">
    <property type="term" value="F:endonuclease activity"/>
    <property type="evidence" value="ECO:0007669"/>
    <property type="project" value="UniProtKB-KW"/>
</dbReference>
<evidence type="ECO:0000256" key="4">
    <source>
        <dbReference type="ARBA" id="ARBA00022722"/>
    </source>
</evidence>
<keyword evidence="3" id="KW-0235">DNA replication</keyword>
<evidence type="ECO:0000256" key="3">
    <source>
        <dbReference type="ARBA" id="ARBA00022705"/>
    </source>
</evidence>
<evidence type="ECO:0000256" key="2">
    <source>
        <dbReference type="ARBA" id="ARBA00009260"/>
    </source>
</evidence>
<keyword evidence="9" id="KW-1185">Reference proteome</keyword>